<protein>
    <submittedName>
        <fullName evidence="1">Uncharacterized protein</fullName>
    </submittedName>
</protein>
<feature type="non-terminal residue" evidence="1">
    <location>
        <position position="58"/>
    </location>
</feature>
<proteinExistence type="predicted"/>
<reference evidence="1" key="1">
    <citation type="journal article" date="2021" name="Genome Biol. Evol.">
        <title>A High-Quality Reference Genome for a Parasitic Bivalve with Doubly Uniparental Inheritance (Bivalvia: Unionida).</title>
        <authorList>
            <person name="Smith C.H."/>
        </authorList>
    </citation>
    <scope>NUCLEOTIDE SEQUENCE</scope>
    <source>
        <strain evidence="1">CHS0354</strain>
    </source>
</reference>
<gene>
    <name evidence="1" type="ORF">CHS0354_041888</name>
</gene>
<reference evidence="1" key="3">
    <citation type="submission" date="2023-05" db="EMBL/GenBank/DDBJ databases">
        <authorList>
            <person name="Smith C.H."/>
        </authorList>
    </citation>
    <scope>NUCLEOTIDE SEQUENCE</scope>
    <source>
        <strain evidence="1">CHS0354</strain>
        <tissue evidence="1">Mantle</tissue>
    </source>
</reference>
<evidence type="ECO:0000313" key="2">
    <source>
        <dbReference type="Proteomes" id="UP001195483"/>
    </source>
</evidence>
<reference evidence="1" key="2">
    <citation type="journal article" date="2021" name="Genome Biol. Evol.">
        <title>Developing a high-quality reference genome for a parasitic bivalve with doubly uniparental inheritance (Bivalvia: Unionida).</title>
        <authorList>
            <person name="Smith C.H."/>
        </authorList>
    </citation>
    <scope>NUCLEOTIDE SEQUENCE</scope>
    <source>
        <strain evidence="1">CHS0354</strain>
        <tissue evidence="1">Mantle</tissue>
    </source>
</reference>
<comment type="caution">
    <text evidence="1">The sequence shown here is derived from an EMBL/GenBank/DDBJ whole genome shotgun (WGS) entry which is preliminary data.</text>
</comment>
<keyword evidence="2" id="KW-1185">Reference proteome</keyword>
<dbReference type="Proteomes" id="UP001195483">
    <property type="component" value="Unassembled WGS sequence"/>
</dbReference>
<evidence type="ECO:0000313" key="1">
    <source>
        <dbReference type="EMBL" id="KAK3597469.1"/>
    </source>
</evidence>
<sequence length="58" mass="6883">MWAEQLLLGEGQFERPHGVAFRSVHSILFFECGYRRVQRKHATTLPVDIRYNMLMMSQ</sequence>
<accession>A0AAE0STG9</accession>
<dbReference type="AlphaFoldDB" id="A0AAE0STG9"/>
<name>A0AAE0STG9_9BIVA</name>
<dbReference type="EMBL" id="JAEAOA010002351">
    <property type="protein sequence ID" value="KAK3597469.1"/>
    <property type="molecule type" value="Genomic_DNA"/>
</dbReference>
<organism evidence="1 2">
    <name type="scientific">Potamilus streckersoni</name>
    <dbReference type="NCBI Taxonomy" id="2493646"/>
    <lineage>
        <taxon>Eukaryota</taxon>
        <taxon>Metazoa</taxon>
        <taxon>Spiralia</taxon>
        <taxon>Lophotrochozoa</taxon>
        <taxon>Mollusca</taxon>
        <taxon>Bivalvia</taxon>
        <taxon>Autobranchia</taxon>
        <taxon>Heteroconchia</taxon>
        <taxon>Palaeoheterodonta</taxon>
        <taxon>Unionida</taxon>
        <taxon>Unionoidea</taxon>
        <taxon>Unionidae</taxon>
        <taxon>Ambleminae</taxon>
        <taxon>Lampsilini</taxon>
        <taxon>Potamilus</taxon>
    </lineage>
</organism>